<evidence type="ECO:0008006" key="3">
    <source>
        <dbReference type="Google" id="ProtNLM"/>
    </source>
</evidence>
<reference evidence="1 2" key="1">
    <citation type="submission" date="2017-03" db="EMBL/GenBank/DDBJ databases">
        <title>Draft genome sequence of Streptomyces scabrisporus NF3, endophyte isolated from Amphipterygium adstringens.</title>
        <authorList>
            <person name="Vazquez M."/>
            <person name="Ceapa C.D."/>
            <person name="Rodriguez Luna D."/>
            <person name="Sanchez Esquivel S."/>
        </authorList>
    </citation>
    <scope>NUCLEOTIDE SEQUENCE [LARGE SCALE GENOMIC DNA]</scope>
    <source>
        <strain evidence="1 2">NF3</strain>
    </source>
</reference>
<gene>
    <name evidence="1" type="ORF">B4N89_02360</name>
</gene>
<protein>
    <recommendedName>
        <fullName evidence="3">Head fiber protein</fullName>
    </recommendedName>
</protein>
<evidence type="ECO:0000313" key="2">
    <source>
        <dbReference type="Proteomes" id="UP000190037"/>
    </source>
</evidence>
<dbReference type="Proteomes" id="UP000190037">
    <property type="component" value="Unassembled WGS sequence"/>
</dbReference>
<sequence>MQPINVTFDPAAADPGTPALVLRGNVAAAVPAAALMTGAKPTINNSATFADLAAATTAYNALLAALRTRGVIGGA</sequence>
<dbReference type="RefSeq" id="WP_078974207.1">
    <property type="nucleotide sequence ID" value="NZ_MWQN01000001.1"/>
</dbReference>
<evidence type="ECO:0000313" key="1">
    <source>
        <dbReference type="EMBL" id="OPC79940.1"/>
    </source>
</evidence>
<organism evidence="1 2">
    <name type="scientific">Embleya scabrispora</name>
    <dbReference type="NCBI Taxonomy" id="159449"/>
    <lineage>
        <taxon>Bacteria</taxon>
        <taxon>Bacillati</taxon>
        <taxon>Actinomycetota</taxon>
        <taxon>Actinomycetes</taxon>
        <taxon>Kitasatosporales</taxon>
        <taxon>Streptomycetaceae</taxon>
        <taxon>Embleya</taxon>
    </lineage>
</organism>
<dbReference type="STRING" id="159449.B4N89_02360"/>
<accession>A0A1T3NTD0</accession>
<dbReference type="EMBL" id="MWQN01000001">
    <property type="protein sequence ID" value="OPC79940.1"/>
    <property type="molecule type" value="Genomic_DNA"/>
</dbReference>
<dbReference type="AlphaFoldDB" id="A0A1T3NTD0"/>
<comment type="caution">
    <text evidence="1">The sequence shown here is derived from an EMBL/GenBank/DDBJ whole genome shotgun (WGS) entry which is preliminary data.</text>
</comment>
<proteinExistence type="predicted"/>
<keyword evidence="2" id="KW-1185">Reference proteome</keyword>
<name>A0A1T3NTD0_9ACTN</name>